<dbReference type="PROSITE" id="PS51473">
    <property type="entry name" value="GNK2"/>
    <property type="match status" value="2"/>
</dbReference>
<feature type="compositionally biased region" description="Polar residues" evidence="9">
    <location>
        <begin position="388"/>
        <end position="400"/>
    </location>
</feature>
<keyword evidence="2" id="KW-0945">Host-virus interaction</keyword>
<feature type="domain" description="Gnk2-homologous" evidence="10">
    <location>
        <begin position="1"/>
        <end position="102"/>
    </location>
</feature>
<dbReference type="PANTHER" id="PTHR32080:SF36">
    <property type="entry name" value="PLASMODESMATA-LOCATED PROTEIN 1"/>
    <property type="match status" value="1"/>
</dbReference>
<evidence type="ECO:0000256" key="6">
    <source>
        <dbReference type="ARBA" id="ARBA00023157"/>
    </source>
</evidence>
<dbReference type="PANTHER" id="PTHR32080">
    <property type="entry name" value="ANTIFUNGAL PROTEIN GINKBILOBIN-2-LIKE"/>
    <property type="match status" value="1"/>
</dbReference>
<feature type="compositionally biased region" description="Polar residues" evidence="9">
    <location>
        <begin position="465"/>
        <end position="480"/>
    </location>
</feature>
<comment type="similarity">
    <text evidence="8">Belongs to the cysteine-rich repeat secretory protein family. Plasmodesmata-located proteins (PDLD) subfamily.</text>
</comment>
<keyword evidence="12" id="KW-1185">Reference proteome</keyword>
<feature type="region of interest" description="Disordered" evidence="9">
    <location>
        <begin position="366"/>
        <end position="438"/>
    </location>
</feature>
<keyword evidence="4" id="KW-0677">Repeat</keyword>
<evidence type="ECO:0000256" key="8">
    <source>
        <dbReference type="ARBA" id="ARBA00038393"/>
    </source>
</evidence>
<evidence type="ECO:0000256" key="3">
    <source>
        <dbReference type="ARBA" id="ARBA00022729"/>
    </source>
</evidence>
<reference evidence="11 12" key="1">
    <citation type="journal article" date="2024" name="G3 (Bethesda)">
        <title>Genome assembly of Hibiscus sabdariffa L. provides insights into metabolisms of medicinal natural products.</title>
        <authorList>
            <person name="Kim T."/>
        </authorList>
    </citation>
    <scope>NUCLEOTIDE SEQUENCE [LARGE SCALE GENOMIC DNA]</scope>
    <source>
        <strain evidence="11">TK-2024</strain>
        <tissue evidence="11">Old leaves</tissue>
    </source>
</reference>
<dbReference type="EMBL" id="JBBPBN010000016">
    <property type="protein sequence ID" value="KAK9020416.1"/>
    <property type="molecule type" value="Genomic_DNA"/>
</dbReference>
<evidence type="ECO:0000256" key="9">
    <source>
        <dbReference type="SAM" id="MobiDB-lite"/>
    </source>
</evidence>
<evidence type="ECO:0000313" key="12">
    <source>
        <dbReference type="Proteomes" id="UP001396334"/>
    </source>
</evidence>
<dbReference type="InterPro" id="IPR002902">
    <property type="entry name" value="GNK2"/>
</dbReference>
<accession>A0ABR2S5B5</accession>
<evidence type="ECO:0000256" key="2">
    <source>
        <dbReference type="ARBA" id="ARBA00022581"/>
    </source>
</evidence>
<feature type="domain" description="Gnk2-homologous" evidence="10">
    <location>
        <begin position="109"/>
        <end position="209"/>
    </location>
</feature>
<comment type="subcellular location">
    <subcellularLocation>
        <location evidence="7">Cell junction</location>
        <location evidence="7">Plasmodesma</location>
    </subcellularLocation>
    <subcellularLocation>
        <location evidence="1">Cell membrane</location>
        <topology evidence="1">Single-pass type I membrane protein</topology>
    </subcellularLocation>
</comment>
<proteinExistence type="inferred from homology"/>
<evidence type="ECO:0000256" key="1">
    <source>
        <dbReference type="ARBA" id="ARBA00004251"/>
    </source>
</evidence>
<evidence type="ECO:0000256" key="5">
    <source>
        <dbReference type="ARBA" id="ARBA00022949"/>
    </source>
</evidence>
<protein>
    <recommendedName>
        <fullName evidence="10">Gnk2-homologous domain-containing protein</fullName>
    </recommendedName>
</protein>
<evidence type="ECO:0000256" key="7">
    <source>
        <dbReference type="ARBA" id="ARBA00024184"/>
    </source>
</evidence>
<feature type="region of interest" description="Disordered" evidence="9">
    <location>
        <begin position="461"/>
        <end position="522"/>
    </location>
</feature>
<dbReference type="CDD" id="cd23509">
    <property type="entry name" value="Gnk2-like"/>
    <property type="match status" value="2"/>
</dbReference>
<sequence length="522" mass="57352">MLISFYQNLRAVVVQNNKVGNLKTLLQTLVSQSSQRSFSTAPSGEDANSITGLYQCRGDLTTSQCYSCVSKTPELSDKLCGQAVAARVQLSGCYLRYEVAGFKQVPETEFLYKVCGSSSQASVRTEFESRRDTAFNMAEDGVKSGSSLFYTGDYQSVYVLGQCEGDLGTADCGDCVKTAFETAKQDCGDSVSAQVYLDKCYISYSYYPNGIPTISSGSGGTRERTQKTVAISVGGVAGLGFIVVCLMCLKSVLERRSKKHEEEFLGDESNVARSLLTTGNNGGGMILARMLEPKLEADRPTPRHLSWAAMVYDINQRPTRASVVTWSPEAEPKLYPRVKVRVQQQEEEEEEEEEVLFLRFIGSQSKPEKENRIDSPPPSNSIPRVTKTYLTSPTPKSLSATKDAGTVKSKKQNGRNMKSNVKPGSILPPRAVLSSPDNDGMIGSINKLDYERPWAWKKRPADMVTPTSPKAKTDSVNRSPRCSPKIDIVNRSPKITQTSPNVRKGPNPGLTRSIRNRPFKQA</sequence>
<dbReference type="Pfam" id="PF01657">
    <property type="entry name" value="Stress-antifung"/>
    <property type="match status" value="2"/>
</dbReference>
<keyword evidence="6" id="KW-1015">Disulfide bond</keyword>
<dbReference type="Gene3D" id="3.30.430.20">
    <property type="entry name" value="Gnk2 domain, C-X8-C-X2-C motif"/>
    <property type="match status" value="2"/>
</dbReference>
<dbReference type="InterPro" id="IPR051378">
    <property type="entry name" value="Cell2Cell_Antifungal"/>
</dbReference>
<organism evidence="11 12">
    <name type="scientific">Hibiscus sabdariffa</name>
    <name type="common">roselle</name>
    <dbReference type="NCBI Taxonomy" id="183260"/>
    <lineage>
        <taxon>Eukaryota</taxon>
        <taxon>Viridiplantae</taxon>
        <taxon>Streptophyta</taxon>
        <taxon>Embryophyta</taxon>
        <taxon>Tracheophyta</taxon>
        <taxon>Spermatophyta</taxon>
        <taxon>Magnoliopsida</taxon>
        <taxon>eudicotyledons</taxon>
        <taxon>Gunneridae</taxon>
        <taxon>Pentapetalae</taxon>
        <taxon>rosids</taxon>
        <taxon>malvids</taxon>
        <taxon>Malvales</taxon>
        <taxon>Malvaceae</taxon>
        <taxon>Malvoideae</taxon>
        <taxon>Hibiscus</taxon>
    </lineage>
</organism>
<keyword evidence="5" id="KW-0965">Cell junction</keyword>
<gene>
    <name evidence="11" type="ORF">V6N11_010440</name>
</gene>
<keyword evidence="3" id="KW-0732">Signal</keyword>
<name>A0ABR2S5B5_9ROSI</name>
<dbReference type="InterPro" id="IPR038408">
    <property type="entry name" value="GNK2_sf"/>
</dbReference>
<evidence type="ECO:0000256" key="4">
    <source>
        <dbReference type="ARBA" id="ARBA00022737"/>
    </source>
</evidence>
<dbReference type="Proteomes" id="UP001396334">
    <property type="component" value="Unassembled WGS sequence"/>
</dbReference>
<evidence type="ECO:0000259" key="10">
    <source>
        <dbReference type="PROSITE" id="PS51473"/>
    </source>
</evidence>
<evidence type="ECO:0000313" key="11">
    <source>
        <dbReference type="EMBL" id="KAK9020416.1"/>
    </source>
</evidence>
<comment type="caution">
    <text evidence="11">The sequence shown here is derived from an EMBL/GenBank/DDBJ whole genome shotgun (WGS) entry which is preliminary data.</text>
</comment>